<dbReference type="InterPro" id="IPR039104">
    <property type="entry name" value="6PGL"/>
</dbReference>
<name>A0ABU1UPC1_9ACTN</name>
<gene>
    <name evidence="7" type="primary">pgl</name>
    <name evidence="9" type="ORF">J2X11_001843</name>
</gene>
<dbReference type="PANTHER" id="PTHR11054:SF0">
    <property type="entry name" value="6-PHOSPHOGLUCONOLACTONASE"/>
    <property type="match status" value="1"/>
</dbReference>
<keyword evidence="10" id="KW-1185">Reference proteome</keyword>
<keyword evidence="7 9" id="KW-0378">Hydrolase</keyword>
<dbReference type="Pfam" id="PF01182">
    <property type="entry name" value="Glucosamine_iso"/>
    <property type="match status" value="1"/>
</dbReference>
<dbReference type="CDD" id="cd01400">
    <property type="entry name" value="6PGL"/>
    <property type="match status" value="1"/>
</dbReference>
<comment type="caution">
    <text evidence="9">The sequence shown here is derived from an EMBL/GenBank/DDBJ whole genome shotgun (WGS) entry which is preliminary data.</text>
</comment>
<reference evidence="9 10" key="1">
    <citation type="submission" date="2023-07" db="EMBL/GenBank/DDBJ databases">
        <title>Sorghum-associated microbial communities from plants grown in Nebraska, USA.</title>
        <authorList>
            <person name="Schachtman D."/>
        </authorList>
    </citation>
    <scope>NUCLEOTIDE SEQUENCE [LARGE SCALE GENOMIC DNA]</scope>
    <source>
        <strain evidence="9 10">BE248</strain>
    </source>
</reference>
<evidence type="ECO:0000259" key="8">
    <source>
        <dbReference type="Pfam" id="PF01182"/>
    </source>
</evidence>
<organism evidence="9 10">
    <name type="scientific">Aeromicrobium panaciterrae</name>
    <dbReference type="NCBI Taxonomy" id="363861"/>
    <lineage>
        <taxon>Bacteria</taxon>
        <taxon>Bacillati</taxon>
        <taxon>Actinomycetota</taxon>
        <taxon>Actinomycetes</taxon>
        <taxon>Propionibacteriales</taxon>
        <taxon>Nocardioidaceae</taxon>
        <taxon>Aeromicrobium</taxon>
    </lineage>
</organism>
<dbReference type="Proteomes" id="UP001257739">
    <property type="component" value="Unassembled WGS sequence"/>
</dbReference>
<evidence type="ECO:0000256" key="4">
    <source>
        <dbReference type="ARBA" id="ARBA00010662"/>
    </source>
</evidence>
<comment type="function">
    <text evidence="2 7">Hydrolysis of 6-phosphogluconolactone to 6-phosphogluconate.</text>
</comment>
<feature type="domain" description="Glucosamine/galactosamine-6-phosphate isomerase" evidence="8">
    <location>
        <begin position="8"/>
        <end position="222"/>
    </location>
</feature>
<evidence type="ECO:0000256" key="6">
    <source>
        <dbReference type="ARBA" id="ARBA00020337"/>
    </source>
</evidence>
<evidence type="ECO:0000256" key="3">
    <source>
        <dbReference type="ARBA" id="ARBA00004961"/>
    </source>
</evidence>
<evidence type="ECO:0000256" key="7">
    <source>
        <dbReference type="RuleBase" id="RU365095"/>
    </source>
</evidence>
<dbReference type="SUPFAM" id="SSF100950">
    <property type="entry name" value="NagB/RpiA/CoA transferase-like"/>
    <property type="match status" value="1"/>
</dbReference>
<comment type="similarity">
    <text evidence="4 7">Belongs to the glucosamine/galactosamine-6-phosphate isomerase family. 6-phosphogluconolactonase subfamily.</text>
</comment>
<proteinExistence type="inferred from homology"/>
<dbReference type="InterPro" id="IPR006148">
    <property type="entry name" value="Glc/Gal-6P_isomerase"/>
</dbReference>
<dbReference type="Gene3D" id="3.40.50.1360">
    <property type="match status" value="1"/>
</dbReference>
<sequence>MRRVEVVPDAATLASTVASLLSIRIADVQATGRRPSVVLTGGTIAIAIYEAFEAGAVDWNNVDFYWGDERFVPEGHADRNDQQARDSFLTRLEVPAEHIHSMPAHGCDLSMADAANGYGDKLPRDPFDVVLLGVGPDGHVASLFPGFAQLHETERRVVEVFGSPKPPPERITMTFSALNNADAVWFLVSGDGKAAAVARALGDGTIDDTPATGVTGATETLWLLDEAAASQL</sequence>
<dbReference type="InterPro" id="IPR005900">
    <property type="entry name" value="6-phosphogluconolactonase_DevB"/>
</dbReference>
<evidence type="ECO:0000313" key="10">
    <source>
        <dbReference type="Proteomes" id="UP001257739"/>
    </source>
</evidence>
<dbReference type="InterPro" id="IPR037171">
    <property type="entry name" value="NagB/RpiA_transferase-like"/>
</dbReference>
<dbReference type="GO" id="GO:0017057">
    <property type="term" value="F:6-phosphogluconolactonase activity"/>
    <property type="evidence" value="ECO:0007669"/>
    <property type="project" value="UniProtKB-EC"/>
</dbReference>
<accession>A0ABU1UPC1</accession>
<dbReference type="PANTHER" id="PTHR11054">
    <property type="entry name" value="6-PHOSPHOGLUCONOLACTONASE"/>
    <property type="match status" value="1"/>
</dbReference>
<protein>
    <recommendedName>
        <fullName evidence="6 7">6-phosphogluconolactonase</fullName>
        <shortName evidence="7">6PGL</shortName>
        <ecNumber evidence="5 7">3.1.1.31</ecNumber>
    </recommendedName>
</protein>
<evidence type="ECO:0000313" key="9">
    <source>
        <dbReference type="EMBL" id="MDR7087004.1"/>
    </source>
</evidence>
<comment type="catalytic activity">
    <reaction evidence="1 7">
        <text>6-phospho-D-glucono-1,5-lactone + H2O = 6-phospho-D-gluconate + H(+)</text>
        <dbReference type="Rhea" id="RHEA:12556"/>
        <dbReference type="ChEBI" id="CHEBI:15377"/>
        <dbReference type="ChEBI" id="CHEBI:15378"/>
        <dbReference type="ChEBI" id="CHEBI:57955"/>
        <dbReference type="ChEBI" id="CHEBI:58759"/>
        <dbReference type="EC" id="3.1.1.31"/>
    </reaction>
</comment>
<evidence type="ECO:0000256" key="2">
    <source>
        <dbReference type="ARBA" id="ARBA00002681"/>
    </source>
</evidence>
<comment type="pathway">
    <text evidence="3 7">Carbohydrate degradation; pentose phosphate pathway; D-ribulose 5-phosphate from D-glucose 6-phosphate (oxidative stage): step 2/3.</text>
</comment>
<dbReference type="EMBL" id="JAVDWH010000001">
    <property type="protein sequence ID" value="MDR7087004.1"/>
    <property type="molecule type" value="Genomic_DNA"/>
</dbReference>
<evidence type="ECO:0000256" key="1">
    <source>
        <dbReference type="ARBA" id="ARBA00000832"/>
    </source>
</evidence>
<dbReference type="RefSeq" id="WP_309969912.1">
    <property type="nucleotide sequence ID" value="NZ_JAVDWH010000001.1"/>
</dbReference>
<dbReference type="NCBIfam" id="TIGR01198">
    <property type="entry name" value="pgl"/>
    <property type="match status" value="1"/>
</dbReference>
<dbReference type="EC" id="3.1.1.31" evidence="5 7"/>
<evidence type="ECO:0000256" key="5">
    <source>
        <dbReference type="ARBA" id="ARBA00013198"/>
    </source>
</evidence>